<dbReference type="AlphaFoldDB" id="A0A0D8XZR1"/>
<comment type="similarity">
    <text evidence="2">Belongs to the synaptophysin/synaptobrevin family.</text>
</comment>
<evidence type="ECO:0000256" key="2">
    <source>
        <dbReference type="ARBA" id="ARBA00006476"/>
    </source>
</evidence>
<keyword evidence="3 7" id="KW-0812">Transmembrane</keyword>
<proteinExistence type="inferred from homology"/>
<evidence type="ECO:0000256" key="7">
    <source>
        <dbReference type="PROSITE-ProRule" id="PRU00581"/>
    </source>
</evidence>
<organism evidence="10 11">
    <name type="scientific">Dictyocaulus viviparus</name>
    <name type="common">Bovine lungworm</name>
    <dbReference type="NCBI Taxonomy" id="29172"/>
    <lineage>
        <taxon>Eukaryota</taxon>
        <taxon>Metazoa</taxon>
        <taxon>Ecdysozoa</taxon>
        <taxon>Nematoda</taxon>
        <taxon>Chromadorea</taxon>
        <taxon>Rhabditida</taxon>
        <taxon>Rhabditina</taxon>
        <taxon>Rhabditomorpha</taxon>
        <taxon>Strongyloidea</taxon>
        <taxon>Metastrongylidae</taxon>
        <taxon>Dictyocaulus</taxon>
    </lineage>
</organism>
<dbReference type="GO" id="GO:0030672">
    <property type="term" value="C:synaptic vesicle membrane"/>
    <property type="evidence" value="ECO:0007669"/>
    <property type="project" value="TreeGrafter"/>
</dbReference>
<dbReference type="PROSITE" id="PS51225">
    <property type="entry name" value="MARVEL"/>
    <property type="match status" value="1"/>
</dbReference>
<feature type="transmembrane region" description="Helical" evidence="8">
    <location>
        <begin position="184"/>
        <end position="206"/>
    </location>
</feature>
<sequence>MPTLNLSIFKYPLGFIRVVEFVFIIIATAAVNSWNVSLNYNCPNNSTHKVEVSTFSLGNAVIEDCKESMSKLWTPDDSAGGSAGFFYFVNVVALIYVLIIIFVYVIFWPLYQSEKRIALGDLAVTTLLFVLFFFCSATWWAASNSISYATSDERVTSLMKGNEAFWKQNEENLSLLMSANNGKLVVSVLSDWVCVFTFALNCWFIWKEVVPRHSQDPSQIA</sequence>
<keyword evidence="4 8" id="KW-1133">Transmembrane helix</keyword>
<feature type="domain" description="MARVEL" evidence="9">
    <location>
        <begin position="8"/>
        <end position="210"/>
    </location>
</feature>
<keyword evidence="11" id="KW-1185">Reference proteome</keyword>
<reference evidence="10 11" key="1">
    <citation type="submission" date="2013-11" db="EMBL/GenBank/DDBJ databases">
        <title>Draft genome of the bovine lungworm Dictyocaulus viviparus.</title>
        <authorList>
            <person name="Mitreva M."/>
        </authorList>
    </citation>
    <scope>NUCLEOTIDE SEQUENCE [LARGE SCALE GENOMIC DNA]</scope>
    <source>
        <strain evidence="10 11">HannoverDv2000</strain>
    </source>
</reference>
<dbReference type="PANTHER" id="PTHR10306">
    <property type="entry name" value="SYNAPTOPHYSIN"/>
    <property type="match status" value="1"/>
</dbReference>
<dbReference type="STRING" id="29172.A0A0D8XZR1"/>
<evidence type="ECO:0000256" key="8">
    <source>
        <dbReference type="SAM" id="Phobius"/>
    </source>
</evidence>
<feature type="transmembrane region" description="Helical" evidence="8">
    <location>
        <begin position="85"/>
        <end position="110"/>
    </location>
</feature>
<dbReference type="PANTHER" id="PTHR10306:SF17">
    <property type="entry name" value="MARVEL DOMAIN-CONTAINING PROTEIN"/>
    <property type="match status" value="1"/>
</dbReference>
<dbReference type="InterPro" id="IPR001285">
    <property type="entry name" value="Synaptophysin/porin"/>
</dbReference>
<reference evidence="11" key="2">
    <citation type="journal article" date="2016" name="Sci. Rep.">
        <title>Dictyocaulus viviparus genome, variome and transcriptome elucidate lungworm biology and support future intervention.</title>
        <authorList>
            <person name="McNulty S.N."/>
            <person name="Strube C."/>
            <person name="Rosa B.A."/>
            <person name="Martin J.C."/>
            <person name="Tyagi R."/>
            <person name="Choi Y.J."/>
            <person name="Wang Q."/>
            <person name="Hallsworth Pepin K."/>
            <person name="Zhang X."/>
            <person name="Ozersky P."/>
            <person name="Wilson R.K."/>
            <person name="Sternberg P.W."/>
            <person name="Gasser R.B."/>
            <person name="Mitreva M."/>
        </authorList>
    </citation>
    <scope>NUCLEOTIDE SEQUENCE [LARGE SCALE GENOMIC DNA]</scope>
    <source>
        <strain evidence="11">HannoverDv2000</strain>
    </source>
</reference>
<evidence type="ECO:0000256" key="5">
    <source>
        <dbReference type="ARBA" id="ARBA00023136"/>
    </source>
</evidence>
<evidence type="ECO:0000256" key="4">
    <source>
        <dbReference type="ARBA" id="ARBA00022989"/>
    </source>
</evidence>
<evidence type="ECO:0000256" key="3">
    <source>
        <dbReference type="ARBA" id="ARBA00022692"/>
    </source>
</evidence>
<feature type="transmembrane region" description="Helical" evidence="8">
    <location>
        <begin position="122"/>
        <end position="142"/>
    </location>
</feature>
<dbReference type="OrthoDB" id="10006326at2759"/>
<evidence type="ECO:0000256" key="6">
    <source>
        <dbReference type="ARBA" id="ARBA00023180"/>
    </source>
</evidence>
<dbReference type="EMBL" id="KN716242">
    <property type="protein sequence ID" value="KJH49229.1"/>
    <property type="molecule type" value="Genomic_DNA"/>
</dbReference>
<dbReference type="InterPro" id="IPR008253">
    <property type="entry name" value="Marvel"/>
</dbReference>
<comment type="subcellular location">
    <subcellularLocation>
        <location evidence="1">Membrane</location>
        <topology evidence="1">Multi-pass membrane protein</topology>
    </subcellularLocation>
</comment>
<keyword evidence="5 7" id="KW-0472">Membrane</keyword>
<feature type="transmembrane region" description="Helical" evidence="8">
    <location>
        <begin position="12"/>
        <end position="31"/>
    </location>
</feature>
<gene>
    <name evidence="10" type="ORF">DICVIV_04669</name>
</gene>
<evidence type="ECO:0000259" key="9">
    <source>
        <dbReference type="PROSITE" id="PS51225"/>
    </source>
</evidence>
<evidence type="ECO:0000256" key="1">
    <source>
        <dbReference type="ARBA" id="ARBA00004141"/>
    </source>
</evidence>
<dbReference type="Proteomes" id="UP000053766">
    <property type="component" value="Unassembled WGS sequence"/>
</dbReference>
<accession>A0A0D8XZR1</accession>
<protein>
    <submittedName>
        <fullName evidence="10">Synaptophysin / synaptoporin</fullName>
    </submittedName>
</protein>
<evidence type="ECO:0000313" key="11">
    <source>
        <dbReference type="Proteomes" id="UP000053766"/>
    </source>
</evidence>
<evidence type="ECO:0000313" key="10">
    <source>
        <dbReference type="EMBL" id="KJH49229.1"/>
    </source>
</evidence>
<name>A0A0D8XZR1_DICVI</name>
<dbReference type="Pfam" id="PF01284">
    <property type="entry name" value="MARVEL"/>
    <property type="match status" value="1"/>
</dbReference>
<keyword evidence="6" id="KW-0325">Glycoprotein</keyword>